<keyword evidence="3" id="KW-1185">Reference proteome</keyword>
<comment type="caution">
    <text evidence="2">The sequence shown here is derived from an EMBL/GenBank/DDBJ whole genome shotgun (WGS) entry which is preliminary data.</text>
</comment>
<dbReference type="Proteomes" id="UP001358586">
    <property type="component" value="Chromosome 13"/>
</dbReference>
<gene>
    <name evidence="2" type="ORF">PVK06_048822</name>
</gene>
<accession>A0ABR0MHG2</accession>
<feature type="region of interest" description="Disordered" evidence="1">
    <location>
        <begin position="52"/>
        <end position="101"/>
    </location>
</feature>
<name>A0ABR0MHG2_GOSAR</name>
<feature type="compositionally biased region" description="Basic and acidic residues" evidence="1">
    <location>
        <begin position="63"/>
        <end position="74"/>
    </location>
</feature>
<evidence type="ECO:0000313" key="2">
    <source>
        <dbReference type="EMBL" id="KAK5772533.1"/>
    </source>
</evidence>
<evidence type="ECO:0000256" key="1">
    <source>
        <dbReference type="SAM" id="MobiDB-lite"/>
    </source>
</evidence>
<dbReference type="EMBL" id="JARKNE010000013">
    <property type="protein sequence ID" value="KAK5772533.1"/>
    <property type="molecule type" value="Genomic_DNA"/>
</dbReference>
<evidence type="ECO:0000313" key="3">
    <source>
        <dbReference type="Proteomes" id="UP001358586"/>
    </source>
</evidence>
<proteinExistence type="predicted"/>
<protein>
    <submittedName>
        <fullName evidence="2">Uncharacterized protein</fullName>
    </submittedName>
</protein>
<organism evidence="2 3">
    <name type="scientific">Gossypium arboreum</name>
    <name type="common">Tree cotton</name>
    <name type="synonym">Gossypium nanking</name>
    <dbReference type="NCBI Taxonomy" id="29729"/>
    <lineage>
        <taxon>Eukaryota</taxon>
        <taxon>Viridiplantae</taxon>
        <taxon>Streptophyta</taxon>
        <taxon>Embryophyta</taxon>
        <taxon>Tracheophyta</taxon>
        <taxon>Spermatophyta</taxon>
        <taxon>Magnoliopsida</taxon>
        <taxon>eudicotyledons</taxon>
        <taxon>Gunneridae</taxon>
        <taxon>Pentapetalae</taxon>
        <taxon>rosids</taxon>
        <taxon>malvids</taxon>
        <taxon>Malvales</taxon>
        <taxon>Malvaceae</taxon>
        <taxon>Malvoideae</taxon>
        <taxon>Gossypium</taxon>
    </lineage>
</organism>
<reference evidence="2 3" key="1">
    <citation type="submission" date="2023-03" db="EMBL/GenBank/DDBJ databases">
        <title>WGS of Gossypium arboreum.</title>
        <authorList>
            <person name="Yu D."/>
        </authorList>
    </citation>
    <scope>NUCLEOTIDE SEQUENCE [LARGE SCALE GENOMIC DNA]</scope>
    <source>
        <tissue evidence="2">Leaf</tissue>
    </source>
</reference>
<feature type="compositionally biased region" description="Acidic residues" evidence="1">
    <location>
        <begin position="92"/>
        <end position="101"/>
    </location>
</feature>
<sequence length="101" mass="11103">MSTQMSTHVPTMMPSSMAVPMPISMSKYLGFMTSYSYSPIVSQTPTAFLLYRGGSSVQPPSHGIEDTKWKDRAHSSTVEDDGDKNEANGKYEDEDNSGDED</sequence>